<organism evidence="1 2">
    <name type="scientific">Arctium lappa</name>
    <name type="common">Greater burdock</name>
    <name type="synonym">Lappa major</name>
    <dbReference type="NCBI Taxonomy" id="4217"/>
    <lineage>
        <taxon>Eukaryota</taxon>
        <taxon>Viridiplantae</taxon>
        <taxon>Streptophyta</taxon>
        <taxon>Embryophyta</taxon>
        <taxon>Tracheophyta</taxon>
        <taxon>Spermatophyta</taxon>
        <taxon>Magnoliopsida</taxon>
        <taxon>eudicotyledons</taxon>
        <taxon>Gunneridae</taxon>
        <taxon>Pentapetalae</taxon>
        <taxon>asterids</taxon>
        <taxon>campanulids</taxon>
        <taxon>Asterales</taxon>
        <taxon>Asteraceae</taxon>
        <taxon>Carduoideae</taxon>
        <taxon>Cardueae</taxon>
        <taxon>Arctiinae</taxon>
        <taxon>Arctium</taxon>
    </lineage>
</organism>
<reference evidence="2" key="1">
    <citation type="journal article" date="2022" name="Mol. Ecol. Resour.">
        <title>The genomes of chicory, endive, great burdock and yacon provide insights into Asteraceae palaeo-polyploidization history and plant inulin production.</title>
        <authorList>
            <person name="Fan W."/>
            <person name="Wang S."/>
            <person name="Wang H."/>
            <person name="Wang A."/>
            <person name="Jiang F."/>
            <person name="Liu H."/>
            <person name="Zhao H."/>
            <person name="Xu D."/>
            <person name="Zhang Y."/>
        </authorList>
    </citation>
    <scope>NUCLEOTIDE SEQUENCE [LARGE SCALE GENOMIC DNA]</scope>
    <source>
        <strain evidence="2">cv. Niubang</strain>
    </source>
</reference>
<evidence type="ECO:0000313" key="2">
    <source>
        <dbReference type="Proteomes" id="UP001055879"/>
    </source>
</evidence>
<proteinExistence type="predicted"/>
<gene>
    <name evidence="1" type="ORF">L6452_00913</name>
</gene>
<sequence>MKQEISPLRMHSYAKLRHKIVVVLILIRSALNDPHGALNNWDEDSIDPCSWAMITCSPDNLVTGLNTS</sequence>
<name>A0ACB9FF95_ARCLA</name>
<accession>A0ACB9FF95</accession>
<comment type="caution">
    <text evidence="1">The sequence shown here is derived from an EMBL/GenBank/DDBJ whole genome shotgun (WGS) entry which is preliminary data.</text>
</comment>
<protein>
    <submittedName>
        <fullName evidence="1">Uncharacterized protein</fullName>
    </submittedName>
</protein>
<dbReference type="EMBL" id="CM042047">
    <property type="protein sequence ID" value="KAI3769800.1"/>
    <property type="molecule type" value="Genomic_DNA"/>
</dbReference>
<reference evidence="1 2" key="2">
    <citation type="journal article" date="2022" name="Mol. Ecol. Resour.">
        <title>The genomes of chicory, endive, great burdock and yacon provide insights into Asteraceae paleo-polyploidization history and plant inulin production.</title>
        <authorList>
            <person name="Fan W."/>
            <person name="Wang S."/>
            <person name="Wang H."/>
            <person name="Wang A."/>
            <person name="Jiang F."/>
            <person name="Liu H."/>
            <person name="Zhao H."/>
            <person name="Xu D."/>
            <person name="Zhang Y."/>
        </authorList>
    </citation>
    <scope>NUCLEOTIDE SEQUENCE [LARGE SCALE GENOMIC DNA]</scope>
    <source>
        <strain evidence="2">cv. Niubang</strain>
    </source>
</reference>
<evidence type="ECO:0000313" key="1">
    <source>
        <dbReference type="EMBL" id="KAI3769800.1"/>
    </source>
</evidence>
<keyword evidence="2" id="KW-1185">Reference proteome</keyword>
<dbReference type="Proteomes" id="UP001055879">
    <property type="component" value="Linkage Group LG01"/>
</dbReference>